<evidence type="ECO:0000256" key="3">
    <source>
        <dbReference type="ARBA" id="ARBA00022737"/>
    </source>
</evidence>
<keyword evidence="5" id="KW-0325">Glycoprotein</keyword>
<evidence type="ECO:0000256" key="6">
    <source>
        <dbReference type="SAM" id="Phobius"/>
    </source>
</evidence>
<dbReference type="InterPro" id="IPR001611">
    <property type="entry name" value="Leu-rich_rpt"/>
</dbReference>
<dbReference type="PROSITE" id="PS50835">
    <property type="entry name" value="IG_LIKE"/>
    <property type="match status" value="1"/>
</dbReference>
<dbReference type="InterPro" id="IPR003599">
    <property type="entry name" value="Ig_sub"/>
</dbReference>
<dbReference type="FunFam" id="3.80.10.10:FF:000082">
    <property type="entry name" value="Leucine-rich repeat-containing 24"/>
    <property type="match status" value="1"/>
</dbReference>
<evidence type="ECO:0000256" key="7">
    <source>
        <dbReference type="SAM" id="SignalP"/>
    </source>
</evidence>
<evidence type="ECO:0000313" key="9">
    <source>
        <dbReference type="EMBL" id="KAJ8931950.1"/>
    </source>
</evidence>
<dbReference type="Gene3D" id="3.80.10.10">
    <property type="entry name" value="Ribonuclease Inhibitor"/>
    <property type="match status" value="2"/>
</dbReference>
<evidence type="ECO:0000256" key="5">
    <source>
        <dbReference type="ARBA" id="ARBA00023180"/>
    </source>
</evidence>
<sequence length="452" mass="51186">MQILWQVYSILILHVIKESTACSEFCACKWKNGKQTVECANKNLSEIPDGMDPETQVLEFSGNKLNKLSKELFLKKQLINLQRVYLSRCKIKSVHRDTFKGLTNLVELDLSDNLLENIPSGAFMNCPSLMKLTLNLNPINSLKKFAFNHLSYLNTLELSKCEISEIEEGSFQGLHSLEWLHLDENRLKTIRGRRTLPENVKGVELQKNAWECDCHIQDLSAWLRDFNIPLSVEPVCQGPPRLAGRTIKSIPAAELACLPDISPTSFYLELGEGKNVSLLCHVHAIPEATVSWWFQGQMLQNNTMVAPGVHLIYFVEEGSENKRSELFIYNANADDNGTFICNADNAAGTSQSNFTIKIILKEDPIVIIVSFPLEYFLFAVIGISVLGLLVLIVIAVLIVKCHRKNRRQQKREQTKEVTLQYQQNANKLGENVECLPDPLKVIFLFFSISFQT</sequence>
<dbReference type="CDD" id="cd00096">
    <property type="entry name" value="Ig"/>
    <property type="match status" value="1"/>
</dbReference>
<feature type="chain" id="PRO_5043888671" description="Ig-like domain-containing protein" evidence="7">
    <location>
        <begin position="22"/>
        <end position="452"/>
    </location>
</feature>
<dbReference type="SMART" id="SM00409">
    <property type="entry name" value="IG"/>
    <property type="match status" value="1"/>
</dbReference>
<dbReference type="SMART" id="SM00369">
    <property type="entry name" value="LRR_TYP"/>
    <property type="match status" value="5"/>
</dbReference>
<keyword evidence="6" id="KW-0812">Transmembrane</keyword>
<dbReference type="SMART" id="SM00408">
    <property type="entry name" value="IGc2"/>
    <property type="match status" value="1"/>
</dbReference>
<dbReference type="InterPro" id="IPR007110">
    <property type="entry name" value="Ig-like_dom"/>
</dbReference>
<gene>
    <name evidence="9" type="ORF">NQ314_015091</name>
</gene>
<dbReference type="GO" id="GO:0071944">
    <property type="term" value="C:cell periphery"/>
    <property type="evidence" value="ECO:0007669"/>
    <property type="project" value="UniProtKB-ARBA"/>
</dbReference>
<dbReference type="SUPFAM" id="SSF48726">
    <property type="entry name" value="Immunoglobulin"/>
    <property type="match status" value="1"/>
</dbReference>
<dbReference type="Gene3D" id="2.60.40.10">
    <property type="entry name" value="Immunoglobulins"/>
    <property type="match status" value="1"/>
</dbReference>
<dbReference type="InterPro" id="IPR013098">
    <property type="entry name" value="Ig_I-set"/>
</dbReference>
<accession>A0AAV8X0C1</accession>
<keyword evidence="6" id="KW-0472">Membrane</keyword>
<dbReference type="InterPro" id="IPR032675">
    <property type="entry name" value="LRR_dom_sf"/>
</dbReference>
<dbReference type="InterPro" id="IPR000483">
    <property type="entry name" value="Cys-rich_flank_reg_C"/>
</dbReference>
<keyword evidence="3" id="KW-0677">Repeat</keyword>
<proteinExistence type="predicted"/>
<dbReference type="InterPro" id="IPR013783">
    <property type="entry name" value="Ig-like_fold"/>
</dbReference>
<keyword evidence="6" id="KW-1133">Transmembrane helix</keyword>
<evidence type="ECO:0000259" key="8">
    <source>
        <dbReference type="PROSITE" id="PS50835"/>
    </source>
</evidence>
<keyword evidence="10" id="KW-1185">Reference proteome</keyword>
<dbReference type="PANTHER" id="PTHR24366">
    <property type="entry name" value="IG(IMMUNOGLOBULIN) AND LRR(LEUCINE RICH REPEAT) DOMAINS"/>
    <property type="match status" value="1"/>
</dbReference>
<feature type="transmembrane region" description="Helical" evidence="6">
    <location>
        <begin position="375"/>
        <end position="399"/>
    </location>
</feature>
<name>A0AAV8X0C1_9CUCU</name>
<dbReference type="PROSITE" id="PS51450">
    <property type="entry name" value="LRR"/>
    <property type="match status" value="2"/>
</dbReference>
<keyword evidence="4" id="KW-1015">Disulfide bond</keyword>
<evidence type="ECO:0000256" key="4">
    <source>
        <dbReference type="ARBA" id="ARBA00023157"/>
    </source>
</evidence>
<organism evidence="9 10">
    <name type="scientific">Rhamnusium bicolor</name>
    <dbReference type="NCBI Taxonomy" id="1586634"/>
    <lineage>
        <taxon>Eukaryota</taxon>
        <taxon>Metazoa</taxon>
        <taxon>Ecdysozoa</taxon>
        <taxon>Arthropoda</taxon>
        <taxon>Hexapoda</taxon>
        <taxon>Insecta</taxon>
        <taxon>Pterygota</taxon>
        <taxon>Neoptera</taxon>
        <taxon>Endopterygota</taxon>
        <taxon>Coleoptera</taxon>
        <taxon>Polyphaga</taxon>
        <taxon>Cucujiformia</taxon>
        <taxon>Chrysomeloidea</taxon>
        <taxon>Cerambycidae</taxon>
        <taxon>Lepturinae</taxon>
        <taxon>Rhagiini</taxon>
        <taxon>Rhamnusium</taxon>
    </lineage>
</organism>
<evidence type="ECO:0000313" key="10">
    <source>
        <dbReference type="Proteomes" id="UP001162156"/>
    </source>
</evidence>
<dbReference type="InterPro" id="IPR036179">
    <property type="entry name" value="Ig-like_dom_sf"/>
</dbReference>
<dbReference type="SUPFAM" id="SSF52058">
    <property type="entry name" value="L domain-like"/>
    <property type="match status" value="1"/>
</dbReference>
<keyword evidence="1" id="KW-0433">Leucine-rich repeat</keyword>
<feature type="domain" description="Ig-like" evidence="8">
    <location>
        <begin position="259"/>
        <end position="357"/>
    </location>
</feature>
<dbReference type="InterPro" id="IPR003591">
    <property type="entry name" value="Leu-rich_rpt_typical-subtyp"/>
</dbReference>
<evidence type="ECO:0000256" key="1">
    <source>
        <dbReference type="ARBA" id="ARBA00022614"/>
    </source>
</evidence>
<keyword evidence="2 7" id="KW-0732">Signal</keyword>
<feature type="signal peptide" evidence="7">
    <location>
        <begin position="1"/>
        <end position="21"/>
    </location>
</feature>
<comment type="caution">
    <text evidence="9">The sequence shown here is derived from an EMBL/GenBank/DDBJ whole genome shotgun (WGS) entry which is preliminary data.</text>
</comment>
<dbReference type="InterPro" id="IPR003598">
    <property type="entry name" value="Ig_sub2"/>
</dbReference>
<dbReference type="Proteomes" id="UP001162156">
    <property type="component" value="Unassembled WGS sequence"/>
</dbReference>
<dbReference type="SMART" id="SM00082">
    <property type="entry name" value="LRRCT"/>
    <property type="match status" value="1"/>
</dbReference>
<dbReference type="Pfam" id="PF01463">
    <property type="entry name" value="LRRCT"/>
    <property type="match status" value="1"/>
</dbReference>
<evidence type="ECO:0000256" key="2">
    <source>
        <dbReference type="ARBA" id="ARBA00022729"/>
    </source>
</evidence>
<dbReference type="PANTHER" id="PTHR24366:SF151">
    <property type="entry name" value="KEKKON 2"/>
    <property type="match status" value="1"/>
</dbReference>
<dbReference type="AlphaFoldDB" id="A0AAV8X0C1"/>
<dbReference type="Pfam" id="PF07679">
    <property type="entry name" value="I-set"/>
    <property type="match status" value="1"/>
</dbReference>
<dbReference type="EMBL" id="JANEYF010004186">
    <property type="protein sequence ID" value="KAJ8931950.1"/>
    <property type="molecule type" value="Genomic_DNA"/>
</dbReference>
<dbReference type="Pfam" id="PF13855">
    <property type="entry name" value="LRR_8"/>
    <property type="match status" value="1"/>
</dbReference>
<protein>
    <recommendedName>
        <fullName evidence="8">Ig-like domain-containing protein</fullName>
    </recommendedName>
</protein>
<reference evidence="9" key="1">
    <citation type="journal article" date="2023" name="Insect Mol. Biol.">
        <title>Genome sequencing provides insights into the evolution of gene families encoding plant cell wall-degrading enzymes in longhorned beetles.</title>
        <authorList>
            <person name="Shin N.R."/>
            <person name="Okamura Y."/>
            <person name="Kirsch R."/>
            <person name="Pauchet Y."/>
        </authorList>
    </citation>
    <scope>NUCLEOTIDE SEQUENCE</scope>
    <source>
        <strain evidence="9">RBIC_L_NR</strain>
    </source>
</reference>